<dbReference type="PANTHER" id="PTHR18841:SF0">
    <property type="entry name" value="VITELLINE MEMBRANE OUTER LAYER 1 HOMOLOG A-RELATED"/>
    <property type="match status" value="1"/>
</dbReference>
<dbReference type="RefSeq" id="XP_066913702.1">
    <property type="nucleotide sequence ID" value="XM_067057601.1"/>
</dbReference>
<name>A0A7M5WU37_9CNID</name>
<accession>A0A7M5WU37</accession>
<dbReference type="Proteomes" id="UP000594262">
    <property type="component" value="Unplaced"/>
</dbReference>
<keyword evidence="3" id="KW-1185">Reference proteome</keyword>
<organism evidence="2 3">
    <name type="scientific">Clytia hemisphaerica</name>
    <dbReference type="NCBI Taxonomy" id="252671"/>
    <lineage>
        <taxon>Eukaryota</taxon>
        <taxon>Metazoa</taxon>
        <taxon>Cnidaria</taxon>
        <taxon>Hydrozoa</taxon>
        <taxon>Hydroidolina</taxon>
        <taxon>Leptothecata</taxon>
        <taxon>Obeliida</taxon>
        <taxon>Clytiidae</taxon>
        <taxon>Clytia</taxon>
    </lineage>
</organism>
<evidence type="ECO:0000313" key="2">
    <source>
        <dbReference type="EnsemblMetazoa" id="CLYHEMP013099.1"/>
    </source>
</evidence>
<feature type="chain" id="PRO_5029508390" description="Vitelline membrane outer layer protein" evidence="1">
    <location>
        <begin position="16"/>
        <end position="185"/>
    </location>
</feature>
<keyword evidence="1" id="KW-0732">Signal</keyword>
<dbReference type="OrthoDB" id="6344411at2759"/>
<protein>
    <recommendedName>
        <fullName evidence="4">Vitelline membrane outer layer protein</fullName>
    </recommendedName>
</protein>
<dbReference type="PANTHER" id="PTHR18841">
    <property type="entry name" value="VITELLINE MEMBRANE OUTER LAYER PROTEIN I-RELATED"/>
    <property type="match status" value="1"/>
</dbReference>
<dbReference type="GeneID" id="136800986"/>
<evidence type="ECO:0000313" key="3">
    <source>
        <dbReference type="Proteomes" id="UP000594262"/>
    </source>
</evidence>
<dbReference type="InterPro" id="IPR005515">
    <property type="entry name" value="VOMI"/>
</dbReference>
<dbReference type="Gene3D" id="2.100.10.20">
    <property type="entry name" value="Vitelline membrane outer layer protein I (VOMI)"/>
    <property type="match status" value="1"/>
</dbReference>
<dbReference type="AlphaFoldDB" id="A0A7M5WU37"/>
<dbReference type="InterPro" id="IPR036706">
    <property type="entry name" value="VOMI_sf"/>
</dbReference>
<dbReference type="Pfam" id="PF03762">
    <property type="entry name" value="VOMI"/>
    <property type="match status" value="1"/>
</dbReference>
<dbReference type="GO" id="GO:0005615">
    <property type="term" value="C:extracellular space"/>
    <property type="evidence" value="ECO:0007669"/>
    <property type="project" value="TreeGrafter"/>
</dbReference>
<feature type="signal peptide" evidence="1">
    <location>
        <begin position="1"/>
        <end position="15"/>
    </location>
</feature>
<sequence>MKLLVLALCIGQCLCANQDIIMYFWGNTWGLWGHWDNCPQGHYVVKYQTKLEGPLGPGGDDTSLNAIRMTCSDGTILKSREGPWGSWRTFSQTCHNGFYGASLKVEGRVGSGDDTTTNGIQLRCLDNQQWYHTNGEGPFGQWRTMQHCPPNYKIVGLKTQVEPPQGQHEDDTALNSVRLRCKYFP</sequence>
<evidence type="ECO:0008006" key="4">
    <source>
        <dbReference type="Google" id="ProtNLM"/>
    </source>
</evidence>
<evidence type="ECO:0000256" key="1">
    <source>
        <dbReference type="SAM" id="SignalP"/>
    </source>
</evidence>
<proteinExistence type="predicted"/>
<dbReference type="SUPFAM" id="SSF51092">
    <property type="entry name" value="Vitelline membrane outer protein-I (VMO-I)"/>
    <property type="match status" value="1"/>
</dbReference>
<dbReference type="EnsemblMetazoa" id="CLYHEMT013099.1">
    <property type="protein sequence ID" value="CLYHEMP013099.1"/>
    <property type="gene ID" value="CLYHEMG013099"/>
</dbReference>
<reference evidence="2" key="1">
    <citation type="submission" date="2021-01" db="UniProtKB">
        <authorList>
            <consortium name="EnsemblMetazoa"/>
        </authorList>
    </citation>
    <scope>IDENTIFICATION</scope>
</reference>